<protein>
    <recommendedName>
        <fullName evidence="5">choloylglycine hydrolase</fullName>
        <ecNumber evidence="5">3.5.1.24</ecNumber>
    </recommendedName>
    <alternativeName>
        <fullName evidence="6">Bile salt hydrolase</fullName>
    </alternativeName>
    <alternativeName>
        <fullName evidence="7">Choloylglycine hydrolase</fullName>
    </alternativeName>
</protein>
<dbReference type="InterPro" id="IPR029132">
    <property type="entry name" value="CBAH/NAAA_C"/>
</dbReference>
<keyword evidence="4" id="KW-0443">Lipid metabolism</keyword>
<dbReference type="InterPro" id="IPR029055">
    <property type="entry name" value="Ntn_hydrolases_N"/>
</dbReference>
<evidence type="ECO:0000256" key="5">
    <source>
        <dbReference type="ARBA" id="ARBA00044769"/>
    </source>
</evidence>
<evidence type="ECO:0000313" key="12">
    <source>
        <dbReference type="Proteomes" id="UP000286288"/>
    </source>
</evidence>
<evidence type="ECO:0000256" key="4">
    <source>
        <dbReference type="ARBA" id="ARBA00023098"/>
    </source>
</evidence>
<dbReference type="PANTHER" id="PTHR35527">
    <property type="entry name" value="CHOLOYLGLYCINE HYDROLASE"/>
    <property type="match status" value="1"/>
</dbReference>
<dbReference type="SUPFAM" id="SSF56235">
    <property type="entry name" value="N-terminal nucleophile aminohydrolases (Ntn hydrolases)"/>
    <property type="match status" value="1"/>
</dbReference>
<dbReference type="RefSeq" id="WP_151195002.1">
    <property type="nucleotide sequence ID" value="NZ_CAXOFN010000009.1"/>
</dbReference>
<comment type="caution">
    <text evidence="11">The sequence shown here is derived from an EMBL/GenBank/DDBJ whole genome shotgun (WGS) entry which is preliminary data.</text>
</comment>
<gene>
    <name evidence="11" type="ORF">DW084_00340</name>
</gene>
<reference evidence="11 12" key="1">
    <citation type="submission" date="2018-08" db="EMBL/GenBank/DDBJ databases">
        <title>A genome reference for cultivated species of the human gut microbiota.</title>
        <authorList>
            <person name="Zou Y."/>
            <person name="Xue W."/>
            <person name="Luo G."/>
        </authorList>
    </citation>
    <scope>NUCLEOTIDE SEQUENCE [LARGE SCALE GENOMIC DNA]</scope>
    <source>
        <strain evidence="11 12">AF48-16</strain>
    </source>
</reference>
<dbReference type="EC" id="3.5.1.24" evidence="5"/>
<dbReference type="Pfam" id="PF02275">
    <property type="entry name" value="CBAH"/>
    <property type="match status" value="1"/>
</dbReference>
<comment type="pathway">
    <text evidence="1">Lipid metabolism; bile acid biosynthesis.</text>
</comment>
<dbReference type="EMBL" id="QRMZ01000001">
    <property type="protein sequence ID" value="RHK08178.1"/>
    <property type="molecule type" value="Genomic_DNA"/>
</dbReference>
<comment type="catalytic activity">
    <reaction evidence="8">
        <text>cholate + taurine = taurocholate + H2O</text>
        <dbReference type="Rhea" id="RHEA:47108"/>
        <dbReference type="ChEBI" id="CHEBI:15377"/>
        <dbReference type="ChEBI" id="CHEBI:29747"/>
        <dbReference type="ChEBI" id="CHEBI:36257"/>
        <dbReference type="ChEBI" id="CHEBI:507393"/>
    </reaction>
    <physiologicalReaction direction="right-to-left" evidence="8">
        <dbReference type="Rhea" id="RHEA:47110"/>
    </physiologicalReaction>
</comment>
<evidence type="ECO:0000256" key="8">
    <source>
        <dbReference type="ARBA" id="ARBA00047285"/>
    </source>
</evidence>
<evidence type="ECO:0000256" key="1">
    <source>
        <dbReference type="ARBA" id="ARBA00004860"/>
    </source>
</evidence>
<dbReference type="GO" id="GO:0006629">
    <property type="term" value="P:lipid metabolic process"/>
    <property type="evidence" value="ECO:0007669"/>
    <property type="project" value="UniProtKB-KW"/>
</dbReference>
<dbReference type="Gene3D" id="3.60.60.10">
    <property type="entry name" value="Penicillin V Acylase, Chain A"/>
    <property type="match status" value="1"/>
</dbReference>
<comment type="similarity">
    <text evidence="2">Belongs to the peptidase C59 family.</text>
</comment>
<evidence type="ECO:0000256" key="2">
    <source>
        <dbReference type="ARBA" id="ARBA00006625"/>
    </source>
</evidence>
<dbReference type="GO" id="GO:0045302">
    <property type="term" value="F:choloylglycine hydrolase activity"/>
    <property type="evidence" value="ECO:0007669"/>
    <property type="project" value="UniProtKB-EC"/>
</dbReference>
<evidence type="ECO:0000313" key="11">
    <source>
        <dbReference type="EMBL" id="RHK08178.1"/>
    </source>
</evidence>
<comment type="catalytic activity">
    <reaction evidence="9">
        <text>taurodeoxycholate + H2O = deoxycholate + taurine</text>
        <dbReference type="Rhea" id="RHEA:47556"/>
        <dbReference type="ChEBI" id="CHEBI:15377"/>
        <dbReference type="ChEBI" id="CHEBI:23614"/>
        <dbReference type="ChEBI" id="CHEBI:36261"/>
        <dbReference type="ChEBI" id="CHEBI:507393"/>
    </reaction>
    <physiologicalReaction direction="left-to-right" evidence="9">
        <dbReference type="Rhea" id="RHEA:47557"/>
    </physiologicalReaction>
</comment>
<dbReference type="PANTHER" id="PTHR35527:SF2">
    <property type="entry name" value="HYDROLASE"/>
    <property type="match status" value="1"/>
</dbReference>
<sequence>MCTALTYVTKDHYFGRNFDYDVSYKEVVTITPRNYQLKFRKVSEIDHHYAMIGIAAGVAQYPLYYDAVNEKGLGIAGLNFPENAVYNEFQEGKENVTPFEFIPWLLGQCATVEEAKALLTKVNLVKINFSEELPLSPLHWMIADKKSAIVVESMSDGLHIHENPVGVLTNNPPFDYQLFNLNNYRVLSSKTPETHFSDKLDFDEYSRGMGGLGLPGDLSSMSRFVKAAFTRLNSVSGESESESISQFFHILGSVEQQKGLCDIGNENYEYTIYTSCCNTDKGIYYYRTYENSQIVAVDMNKEDLEGNVPISYPLVEDQQVFFSN</sequence>
<keyword evidence="3 11" id="KW-0378">Hydrolase</keyword>
<dbReference type="AlphaFoldDB" id="A0A415EY36"/>
<evidence type="ECO:0000256" key="3">
    <source>
        <dbReference type="ARBA" id="ARBA00022801"/>
    </source>
</evidence>
<dbReference type="Proteomes" id="UP000286288">
    <property type="component" value="Unassembled WGS sequence"/>
</dbReference>
<feature type="domain" description="Choloylglycine hydrolase/NAAA C-terminal" evidence="10">
    <location>
        <begin position="2"/>
        <end position="311"/>
    </location>
</feature>
<dbReference type="InterPro" id="IPR047711">
    <property type="entry name" value="CBAH"/>
</dbReference>
<organism evidence="11 12">
    <name type="scientific">Enterococcus casseliflavus</name>
    <name type="common">Enterococcus flavescens</name>
    <dbReference type="NCBI Taxonomy" id="37734"/>
    <lineage>
        <taxon>Bacteria</taxon>
        <taxon>Bacillati</taxon>
        <taxon>Bacillota</taxon>
        <taxon>Bacilli</taxon>
        <taxon>Lactobacillales</taxon>
        <taxon>Enterococcaceae</taxon>
        <taxon>Enterococcus</taxon>
    </lineage>
</organism>
<evidence type="ECO:0000256" key="6">
    <source>
        <dbReference type="ARBA" id="ARBA00044804"/>
    </source>
</evidence>
<dbReference type="NCBIfam" id="NF038245">
    <property type="entry name" value="bile_salt_hydro"/>
    <property type="match status" value="1"/>
</dbReference>
<evidence type="ECO:0000259" key="10">
    <source>
        <dbReference type="Pfam" id="PF02275"/>
    </source>
</evidence>
<evidence type="ECO:0000256" key="9">
    <source>
        <dbReference type="ARBA" id="ARBA00048897"/>
    </source>
</evidence>
<proteinExistence type="inferred from homology"/>
<dbReference type="CDD" id="cd00542">
    <property type="entry name" value="Ntn_PVA"/>
    <property type="match status" value="1"/>
</dbReference>
<evidence type="ECO:0000256" key="7">
    <source>
        <dbReference type="ARBA" id="ARBA00044806"/>
    </source>
</evidence>
<dbReference type="InterPro" id="IPR052193">
    <property type="entry name" value="Peptidase_C59"/>
</dbReference>
<accession>A0A415EY36</accession>
<name>A0A415EY36_ENTCA</name>